<dbReference type="CDD" id="cd01300">
    <property type="entry name" value="YtcJ_like"/>
    <property type="match status" value="1"/>
</dbReference>
<evidence type="ECO:0000313" key="3">
    <source>
        <dbReference type="Proteomes" id="UP000191448"/>
    </source>
</evidence>
<dbReference type="InterPro" id="IPR013108">
    <property type="entry name" value="Amidohydro_3"/>
</dbReference>
<dbReference type="InterPro" id="IPR011059">
    <property type="entry name" value="Metal-dep_hydrolase_composite"/>
</dbReference>
<dbReference type="InterPro" id="IPR033932">
    <property type="entry name" value="YtcJ-like"/>
</dbReference>
<dbReference type="SUPFAM" id="SSF51556">
    <property type="entry name" value="Metallo-dependent hydrolases"/>
    <property type="match status" value="1"/>
</dbReference>
<dbReference type="Pfam" id="PF07969">
    <property type="entry name" value="Amidohydro_3"/>
    <property type="match status" value="1"/>
</dbReference>
<dbReference type="InterPro" id="IPR032466">
    <property type="entry name" value="Metal_Hydrolase"/>
</dbReference>
<dbReference type="Gene3D" id="3.10.310.70">
    <property type="match status" value="1"/>
</dbReference>
<feature type="domain" description="Amidohydrolase 3" evidence="1">
    <location>
        <begin position="50"/>
        <end position="537"/>
    </location>
</feature>
<dbReference type="RefSeq" id="WP_080023108.1">
    <property type="nucleotide sequence ID" value="NZ_LTAY01000048.1"/>
</dbReference>
<comment type="caution">
    <text evidence="2">The sequence shown here is derived from an EMBL/GenBank/DDBJ whole genome shotgun (WGS) entry which is preliminary data.</text>
</comment>
<dbReference type="Gene3D" id="2.30.40.10">
    <property type="entry name" value="Urease, subunit C, domain 1"/>
    <property type="match status" value="1"/>
</dbReference>
<dbReference type="GO" id="GO:0016810">
    <property type="term" value="F:hydrolase activity, acting on carbon-nitrogen (but not peptide) bonds"/>
    <property type="evidence" value="ECO:0007669"/>
    <property type="project" value="InterPro"/>
</dbReference>
<dbReference type="AlphaFoldDB" id="A0A1V4STX7"/>
<gene>
    <name evidence="2" type="primary">nfdA</name>
    <name evidence="2" type="ORF">CLTHE_19090</name>
</gene>
<evidence type="ECO:0000259" key="1">
    <source>
        <dbReference type="Pfam" id="PF07969"/>
    </source>
</evidence>
<reference evidence="2 3" key="1">
    <citation type="submission" date="2016-02" db="EMBL/GenBank/DDBJ databases">
        <title>Genome sequence of Clostridium thermobutyricum DSM 4928.</title>
        <authorList>
            <person name="Poehlein A."/>
            <person name="Daniel R."/>
        </authorList>
    </citation>
    <scope>NUCLEOTIDE SEQUENCE [LARGE SCALE GENOMIC DNA]</scope>
    <source>
        <strain evidence="2 3">DSM 4928</strain>
    </source>
</reference>
<dbReference type="OrthoDB" id="9767366at2"/>
<protein>
    <submittedName>
        <fullName evidence="2">N-substituted formamide deformylase</fullName>
        <ecNumber evidence="2">3.5.1.91</ecNumber>
    </submittedName>
</protein>
<evidence type="ECO:0000313" key="2">
    <source>
        <dbReference type="EMBL" id="OPX47346.1"/>
    </source>
</evidence>
<proteinExistence type="predicted"/>
<organism evidence="2 3">
    <name type="scientific">Clostridium thermobutyricum DSM 4928</name>
    <dbReference type="NCBI Taxonomy" id="1121339"/>
    <lineage>
        <taxon>Bacteria</taxon>
        <taxon>Bacillati</taxon>
        <taxon>Bacillota</taxon>
        <taxon>Clostridia</taxon>
        <taxon>Eubacteriales</taxon>
        <taxon>Clostridiaceae</taxon>
        <taxon>Clostridium</taxon>
    </lineage>
</organism>
<dbReference type="Gene3D" id="3.20.20.140">
    <property type="entry name" value="Metal-dependent hydrolases"/>
    <property type="match status" value="1"/>
</dbReference>
<keyword evidence="2" id="KW-0378">Hydrolase</keyword>
<dbReference type="Proteomes" id="UP000191448">
    <property type="component" value="Unassembled WGS sequence"/>
</dbReference>
<name>A0A1V4STX7_9CLOT</name>
<sequence length="540" mass="61001">MKRIIYYNGTILTIDNKSSIFEALLIEDGVIKELGSSNEILKLKDSSTDLVDLKGKTLMPSFIDSHSHITSYAQTLRLVNLGNCTSFEDIFNTLKNFIDKNNLKEDEWITGFNYDHERLKEKEHPTKLLLDKLSKTNPIILSHISGHMGVINSIGLNLFNITKDSINPDGGEIIKFKDSNEPTGLLKENAFIQNTFKIPVPSVSDLSDLLVKAQEDYLKFGITTCQDGFTKKEEFAILDYSSKNKKLKMDIVGFIDIKNNKNIYEENKETYVKGYINNFRIGGYKMFLDGSPQGRTAWMLTPYKDINNPDKNSKEFGIGTLTDDEVLKFIGQALNDNAQILSHCNGDAAAKQLIDSFKKVLNERNESFTSTLPVMVHAQLVRDSQLKDMKEIGMIPSFFTAHSYFWGDIHIKNFGLERASKISPAKSALNRNLVFTFHQDTPVLMPDMFRTIWCSVNRITLNGVTIGEDEKISVLDAIKAVTINAAKQYFEDDKKGSLEKGKLADIIIIDKNPLEINPLDLYKIKVLETIKSGEVLYKAD</sequence>
<dbReference type="PANTHER" id="PTHR22642">
    <property type="entry name" value="IMIDAZOLONEPROPIONASE"/>
    <property type="match status" value="1"/>
</dbReference>
<dbReference type="SUPFAM" id="SSF51338">
    <property type="entry name" value="Composite domain of metallo-dependent hydrolases"/>
    <property type="match status" value="1"/>
</dbReference>
<dbReference type="PANTHER" id="PTHR22642:SF2">
    <property type="entry name" value="PROTEIN LONG AFTER FAR-RED 3"/>
    <property type="match status" value="1"/>
</dbReference>
<dbReference type="EC" id="3.5.1.91" evidence="2"/>
<accession>A0A1V4STX7</accession>
<dbReference type="EMBL" id="LTAY01000048">
    <property type="protein sequence ID" value="OPX47346.1"/>
    <property type="molecule type" value="Genomic_DNA"/>
</dbReference>